<dbReference type="GO" id="GO:0031012">
    <property type="term" value="C:extracellular matrix"/>
    <property type="evidence" value="ECO:0007669"/>
    <property type="project" value="TreeGrafter"/>
</dbReference>
<dbReference type="InterPro" id="IPR032675">
    <property type="entry name" value="LRR_dom_sf"/>
</dbReference>
<name>A0A7R9EED0_9NEOP</name>
<evidence type="ECO:0000313" key="3">
    <source>
        <dbReference type="EMBL" id="CAD7432402.1"/>
    </source>
</evidence>
<dbReference type="EMBL" id="OB795556">
    <property type="protein sequence ID" value="CAD7432402.1"/>
    <property type="molecule type" value="Genomic_DNA"/>
</dbReference>
<dbReference type="InterPro" id="IPR050328">
    <property type="entry name" value="Dev_Immune_Receptor"/>
</dbReference>
<dbReference type="SUPFAM" id="SSF52075">
    <property type="entry name" value="Outer arm dynein light chain 1"/>
    <property type="match status" value="1"/>
</dbReference>
<organism evidence="3">
    <name type="scientific">Timema monikensis</name>
    <dbReference type="NCBI Taxonomy" id="170555"/>
    <lineage>
        <taxon>Eukaryota</taxon>
        <taxon>Metazoa</taxon>
        <taxon>Ecdysozoa</taxon>
        <taxon>Arthropoda</taxon>
        <taxon>Hexapoda</taxon>
        <taxon>Insecta</taxon>
        <taxon>Pterygota</taxon>
        <taxon>Neoptera</taxon>
        <taxon>Polyneoptera</taxon>
        <taxon>Phasmatodea</taxon>
        <taxon>Timematodea</taxon>
        <taxon>Timematoidea</taxon>
        <taxon>Timematidae</taxon>
        <taxon>Timema</taxon>
    </lineage>
</organism>
<keyword evidence="1" id="KW-0732">Signal</keyword>
<evidence type="ECO:0000256" key="1">
    <source>
        <dbReference type="ARBA" id="ARBA00022729"/>
    </source>
</evidence>
<feature type="compositionally biased region" description="Low complexity" evidence="2">
    <location>
        <begin position="433"/>
        <end position="445"/>
    </location>
</feature>
<dbReference type="PANTHER" id="PTHR24373">
    <property type="entry name" value="SLIT RELATED LEUCINE-RICH REPEAT NEURONAL PROTEIN"/>
    <property type="match status" value="1"/>
</dbReference>
<dbReference type="Pfam" id="PF13855">
    <property type="entry name" value="LRR_8"/>
    <property type="match status" value="1"/>
</dbReference>
<protein>
    <submittedName>
        <fullName evidence="3">Uncharacterized protein</fullName>
    </submittedName>
</protein>
<dbReference type="PROSITE" id="PS51450">
    <property type="entry name" value="LRR"/>
    <property type="match status" value="1"/>
</dbReference>
<gene>
    <name evidence="3" type="ORF">TMSB3V08_LOCUS9111</name>
</gene>
<sequence length="486" mass="54381">MSNILDYVATKFVYLEGNLLENLPDNLFLSLPVLKWLDVRNNKLTQFPKTVAYHDNLQVLLLQGNQIQRLPLELAGLVPKLRGLQLLGNPLKFPPDTVVRSGVLAILEFLRQECSPSTVRPVEKLTYVKSTNGSDKIKKGKPKTHSSAISKRRLPSKVARPKAMSADLPSIMVKGYRHERELVAPKPTPAPRGARSAVQYSTCAGGVGVMAGELRPDRGITNLHNFHSVEEKISHLWPRTSPRPSTSHSRRYIQMFHGNNCFSTTTTGFYTHTDEGVQYMTPITGWHTYHCGHFKHIPYVISAMTAATRTGVYQVALLTMPSETWEALSREPLLIGMFCFQGPSNLIKVKLNPSGNQVICGRETGNRVWPVGQEDKETLKSWRRDMARFKCKKTIKNPVLPYDTNPYYMTMLSRAEMIDPAATRENITRINNTTKLTSSSSSSPVSSPPPISPPTRSQNFELPGPSTKHYFTIDGATPLCWDSHEA</sequence>
<accession>A0A7R9EED0</accession>
<dbReference type="AlphaFoldDB" id="A0A7R9EED0"/>
<feature type="compositionally biased region" description="Basic residues" evidence="2">
    <location>
        <begin position="138"/>
        <end position="155"/>
    </location>
</feature>
<dbReference type="Gene3D" id="3.80.10.10">
    <property type="entry name" value="Ribonuclease Inhibitor"/>
    <property type="match status" value="1"/>
</dbReference>
<proteinExistence type="predicted"/>
<reference evidence="3" key="1">
    <citation type="submission" date="2020-11" db="EMBL/GenBank/DDBJ databases">
        <authorList>
            <person name="Tran Van P."/>
        </authorList>
    </citation>
    <scope>NUCLEOTIDE SEQUENCE</scope>
</reference>
<evidence type="ECO:0000256" key="2">
    <source>
        <dbReference type="SAM" id="MobiDB-lite"/>
    </source>
</evidence>
<dbReference type="PANTHER" id="PTHR24373:SF370">
    <property type="entry name" value="FISH-LIPS, ISOFORM E"/>
    <property type="match status" value="1"/>
</dbReference>
<dbReference type="GO" id="GO:0005615">
    <property type="term" value="C:extracellular space"/>
    <property type="evidence" value="ECO:0007669"/>
    <property type="project" value="TreeGrafter"/>
</dbReference>
<feature type="region of interest" description="Disordered" evidence="2">
    <location>
        <begin position="433"/>
        <end position="467"/>
    </location>
</feature>
<dbReference type="InterPro" id="IPR001611">
    <property type="entry name" value="Leu-rich_rpt"/>
</dbReference>
<feature type="region of interest" description="Disordered" evidence="2">
    <location>
        <begin position="133"/>
        <end position="161"/>
    </location>
</feature>